<dbReference type="GO" id="GO:0000981">
    <property type="term" value="F:DNA-binding transcription factor activity, RNA polymerase II-specific"/>
    <property type="evidence" value="ECO:0007669"/>
    <property type="project" value="TreeGrafter"/>
</dbReference>
<dbReference type="InterPro" id="IPR009057">
    <property type="entry name" value="Homeodomain-like_sf"/>
</dbReference>
<evidence type="ECO:0000259" key="2">
    <source>
        <dbReference type="PROSITE" id="PS50090"/>
    </source>
</evidence>
<sequence>MNKKRTANDVQAWRAQPAAAMSLPHTQQLPQQQQQHQQAPPQNAYTNQWNPHYSAAQYAAQPADMGRREQQQQVPDFRHYGTQPQAVQQAQHPHHQQHYAPPPVQQQQQQQPLAHAPQPQQAPPPQQVTPTPAPAPAPVPTPRSRKRAAPGAGTHAAAHPPQHAPQHAPQHTPAPHPPQQQQQPPQPVQQTPIVPPQVPQLVTVQQQQQQPPAPAPAPPQPAAAPAQPAPADDANSTPMPPPAKKSRTNTPWTPHEEQRLKQMRDAGNSWAEIAKTFPTRTEGSVKKHWYKDMHYAEFAEDEKQALLNAIKEYENNKWKVIGQKVGKPAKACEQFAKEQFPGKEPCHCERMLLPD</sequence>
<dbReference type="SUPFAM" id="SSF46689">
    <property type="entry name" value="Homeodomain-like"/>
    <property type="match status" value="1"/>
</dbReference>
<dbReference type="Gene3D" id="1.10.10.60">
    <property type="entry name" value="Homeodomain-like"/>
    <property type="match status" value="1"/>
</dbReference>
<protein>
    <submittedName>
        <fullName evidence="4">Uncharacterized protein</fullName>
    </submittedName>
</protein>
<dbReference type="AlphaFoldDB" id="A0AAE0HVY8"/>
<feature type="compositionally biased region" description="Low complexity" evidence="1">
    <location>
        <begin position="82"/>
        <end position="91"/>
    </location>
</feature>
<accession>A0AAE0HVY8</accession>
<dbReference type="GO" id="GO:0000278">
    <property type="term" value="P:mitotic cell cycle"/>
    <property type="evidence" value="ECO:0007669"/>
    <property type="project" value="TreeGrafter"/>
</dbReference>
<dbReference type="SMART" id="SM00717">
    <property type="entry name" value="SANT"/>
    <property type="match status" value="2"/>
</dbReference>
<dbReference type="CDD" id="cd00167">
    <property type="entry name" value="SANT"/>
    <property type="match status" value="2"/>
</dbReference>
<feature type="compositionally biased region" description="Basic and acidic residues" evidence="1">
    <location>
        <begin position="254"/>
        <end position="264"/>
    </location>
</feature>
<feature type="region of interest" description="Disordered" evidence="1">
    <location>
        <begin position="1"/>
        <end position="265"/>
    </location>
</feature>
<evidence type="ECO:0000259" key="3">
    <source>
        <dbReference type="PROSITE" id="PS51294"/>
    </source>
</evidence>
<reference evidence="4" key="2">
    <citation type="submission" date="2023-06" db="EMBL/GenBank/DDBJ databases">
        <authorList>
            <consortium name="Lawrence Berkeley National Laboratory"/>
            <person name="Haridas S."/>
            <person name="Hensen N."/>
            <person name="Bonometti L."/>
            <person name="Westerberg I."/>
            <person name="Brannstrom I.O."/>
            <person name="Guillou S."/>
            <person name="Cros-Aarteil S."/>
            <person name="Calhoun S."/>
            <person name="Kuo A."/>
            <person name="Mondo S."/>
            <person name="Pangilinan J."/>
            <person name="Riley R."/>
            <person name="Labutti K."/>
            <person name="Andreopoulos B."/>
            <person name="Lipzen A."/>
            <person name="Chen C."/>
            <person name="Yanf M."/>
            <person name="Daum C."/>
            <person name="Ng V."/>
            <person name="Clum A."/>
            <person name="Steindorff A."/>
            <person name="Ohm R."/>
            <person name="Martin F."/>
            <person name="Silar P."/>
            <person name="Natvig D."/>
            <person name="Lalanne C."/>
            <person name="Gautier V."/>
            <person name="Ament-Velasquez S.L."/>
            <person name="Kruys A."/>
            <person name="Hutchinson M.I."/>
            <person name="Powell A.J."/>
            <person name="Barry K."/>
            <person name="Miller A.N."/>
            <person name="Grigoriev I.V."/>
            <person name="Debuchy R."/>
            <person name="Gladieux P."/>
            <person name="Thoren M.H."/>
            <person name="Johannesson H."/>
        </authorList>
    </citation>
    <scope>NUCLEOTIDE SEQUENCE</scope>
    <source>
        <strain evidence="4">CBS 118394</strain>
    </source>
</reference>
<evidence type="ECO:0000313" key="5">
    <source>
        <dbReference type="Proteomes" id="UP001283341"/>
    </source>
</evidence>
<feature type="domain" description="Myb-like" evidence="2">
    <location>
        <begin position="244"/>
        <end position="293"/>
    </location>
</feature>
<dbReference type="PANTHER" id="PTHR45614">
    <property type="entry name" value="MYB PROTEIN-RELATED"/>
    <property type="match status" value="1"/>
</dbReference>
<proteinExistence type="predicted"/>
<dbReference type="InterPro" id="IPR050560">
    <property type="entry name" value="MYB_TF"/>
</dbReference>
<dbReference type="EMBL" id="JAUEDM010000007">
    <property type="protein sequence ID" value="KAK3313574.1"/>
    <property type="molecule type" value="Genomic_DNA"/>
</dbReference>
<dbReference type="PANTHER" id="PTHR45614:SF238">
    <property type="entry name" value="MYB-LIKE TRANSCRIPTION FACTOR (EUROFUNG)"/>
    <property type="match status" value="1"/>
</dbReference>
<dbReference type="PROSITE" id="PS50090">
    <property type="entry name" value="MYB_LIKE"/>
    <property type="match status" value="1"/>
</dbReference>
<dbReference type="Pfam" id="PF00249">
    <property type="entry name" value="Myb_DNA-binding"/>
    <property type="match status" value="2"/>
</dbReference>
<feature type="compositionally biased region" description="Low complexity" evidence="1">
    <location>
        <begin position="149"/>
        <end position="171"/>
    </location>
</feature>
<evidence type="ECO:0000313" key="4">
    <source>
        <dbReference type="EMBL" id="KAK3313574.1"/>
    </source>
</evidence>
<feature type="compositionally biased region" description="Low complexity" evidence="1">
    <location>
        <begin position="105"/>
        <end position="119"/>
    </location>
</feature>
<dbReference type="InterPro" id="IPR001005">
    <property type="entry name" value="SANT/Myb"/>
</dbReference>
<feature type="domain" description="HTH myb-type" evidence="3">
    <location>
        <begin position="244"/>
        <end position="297"/>
    </location>
</feature>
<dbReference type="GO" id="GO:0045944">
    <property type="term" value="P:positive regulation of transcription by RNA polymerase II"/>
    <property type="evidence" value="ECO:0007669"/>
    <property type="project" value="TreeGrafter"/>
</dbReference>
<feature type="compositionally biased region" description="Low complexity" evidence="1">
    <location>
        <begin position="27"/>
        <end position="42"/>
    </location>
</feature>
<keyword evidence="5" id="KW-1185">Reference proteome</keyword>
<comment type="caution">
    <text evidence="4">The sequence shown here is derived from an EMBL/GenBank/DDBJ whole genome shotgun (WGS) entry which is preliminary data.</text>
</comment>
<dbReference type="GO" id="GO:0000978">
    <property type="term" value="F:RNA polymerase II cis-regulatory region sequence-specific DNA binding"/>
    <property type="evidence" value="ECO:0007669"/>
    <property type="project" value="TreeGrafter"/>
</dbReference>
<reference evidence="4" key="1">
    <citation type="journal article" date="2023" name="Mol. Phylogenet. Evol.">
        <title>Genome-scale phylogeny and comparative genomics of the fungal order Sordariales.</title>
        <authorList>
            <person name="Hensen N."/>
            <person name="Bonometti L."/>
            <person name="Westerberg I."/>
            <person name="Brannstrom I.O."/>
            <person name="Guillou S."/>
            <person name="Cros-Aarteil S."/>
            <person name="Calhoun S."/>
            <person name="Haridas S."/>
            <person name="Kuo A."/>
            <person name="Mondo S."/>
            <person name="Pangilinan J."/>
            <person name="Riley R."/>
            <person name="LaButti K."/>
            <person name="Andreopoulos B."/>
            <person name="Lipzen A."/>
            <person name="Chen C."/>
            <person name="Yan M."/>
            <person name="Daum C."/>
            <person name="Ng V."/>
            <person name="Clum A."/>
            <person name="Steindorff A."/>
            <person name="Ohm R.A."/>
            <person name="Martin F."/>
            <person name="Silar P."/>
            <person name="Natvig D.O."/>
            <person name="Lalanne C."/>
            <person name="Gautier V."/>
            <person name="Ament-Velasquez S.L."/>
            <person name="Kruys A."/>
            <person name="Hutchinson M.I."/>
            <person name="Powell A.J."/>
            <person name="Barry K."/>
            <person name="Miller A.N."/>
            <person name="Grigoriev I.V."/>
            <person name="Debuchy R."/>
            <person name="Gladieux P."/>
            <person name="Hiltunen Thoren M."/>
            <person name="Johannesson H."/>
        </authorList>
    </citation>
    <scope>NUCLEOTIDE SEQUENCE</scope>
    <source>
        <strain evidence="4">CBS 118394</strain>
    </source>
</reference>
<dbReference type="InterPro" id="IPR017930">
    <property type="entry name" value="Myb_dom"/>
</dbReference>
<name>A0AAE0HVY8_9PEZI</name>
<feature type="compositionally biased region" description="Low complexity" evidence="1">
    <location>
        <begin position="179"/>
        <end position="192"/>
    </location>
</feature>
<feature type="compositionally biased region" description="Pro residues" evidence="1">
    <location>
        <begin position="120"/>
        <end position="141"/>
    </location>
</feature>
<evidence type="ECO:0000256" key="1">
    <source>
        <dbReference type="SAM" id="MobiDB-lite"/>
    </source>
</evidence>
<gene>
    <name evidence="4" type="ORF">B0H66DRAFT_356648</name>
</gene>
<feature type="compositionally biased region" description="Pro residues" evidence="1">
    <location>
        <begin position="211"/>
        <end position="222"/>
    </location>
</feature>
<feature type="compositionally biased region" description="Low complexity" evidence="1">
    <location>
        <begin position="199"/>
        <end position="210"/>
    </location>
</feature>
<dbReference type="GO" id="GO:0005634">
    <property type="term" value="C:nucleus"/>
    <property type="evidence" value="ECO:0007669"/>
    <property type="project" value="TreeGrafter"/>
</dbReference>
<dbReference type="PROSITE" id="PS51294">
    <property type="entry name" value="HTH_MYB"/>
    <property type="match status" value="1"/>
</dbReference>
<dbReference type="Proteomes" id="UP001283341">
    <property type="component" value="Unassembled WGS sequence"/>
</dbReference>
<organism evidence="4 5">
    <name type="scientific">Apodospora peruviana</name>
    <dbReference type="NCBI Taxonomy" id="516989"/>
    <lineage>
        <taxon>Eukaryota</taxon>
        <taxon>Fungi</taxon>
        <taxon>Dikarya</taxon>
        <taxon>Ascomycota</taxon>
        <taxon>Pezizomycotina</taxon>
        <taxon>Sordariomycetes</taxon>
        <taxon>Sordariomycetidae</taxon>
        <taxon>Sordariales</taxon>
        <taxon>Lasiosphaeriaceae</taxon>
        <taxon>Apodospora</taxon>
    </lineage>
</organism>